<comment type="function">
    <text evidence="4">S-adenosyl-L-methionine-dependent methyltransferase.</text>
</comment>
<dbReference type="InterPro" id="IPR029063">
    <property type="entry name" value="SAM-dependent_MTases_sf"/>
</dbReference>
<dbReference type="VEuPathDB" id="TriTrypDB:TcBrA4_0047830"/>
<organism evidence="5 6">
    <name type="scientific">Trypanosoma cruzi</name>
    <dbReference type="NCBI Taxonomy" id="5693"/>
    <lineage>
        <taxon>Eukaryota</taxon>
        <taxon>Discoba</taxon>
        <taxon>Euglenozoa</taxon>
        <taxon>Kinetoplastea</taxon>
        <taxon>Metakinetoplastina</taxon>
        <taxon>Trypanosomatida</taxon>
        <taxon>Trypanosomatidae</taxon>
        <taxon>Trypanosoma</taxon>
        <taxon>Schizotrypanum</taxon>
    </lineage>
</organism>
<accession>A0A2V2UZY6</accession>
<evidence type="ECO:0000313" key="5">
    <source>
        <dbReference type="EMBL" id="PWU89541.1"/>
    </source>
</evidence>
<sequence length="341" mass="38628">MEVIRRSTKNCGGGKFSDPEAIQLHANDFSWEEKMEELSDDERKLVRNYLYNCEQKLLELNMKSIAVHLPTPARKADAWDSHYQTNKRHFPLKNYIVLAFPLIKEMCSSSTQSECLYILECGCGTGSTLLPLMRQFGENVHFIGFDVSDNAVSVLLDHPLSKEFIEGQRLTAFTHDILCARERPVDGPEKSRVRKESGGLKSVILKRVSGCTHGVDVVLLVFVISSLPSLESMVYALKEIAEVLKPNGVLLFRDYAVPDHNLFRFTRQGNEVVNDLAFRKGDGTLQMFFEANFIRKLFALAGFKEVDGHGLQYHCNRIVNRKNSKKMDKVFINGAFCLSPT</sequence>
<dbReference type="VEuPathDB" id="TriTrypDB:TCDM_04618"/>
<dbReference type="Proteomes" id="UP000246121">
    <property type="component" value="Unassembled WGS sequence"/>
</dbReference>
<dbReference type="VEuPathDB" id="TriTrypDB:TcCLB.506495.10"/>
<reference evidence="5 6" key="1">
    <citation type="journal article" date="2018" name="Microb. Genom.">
        <title>Expanding an expanded genome: long-read sequencing of Trypanosoma cruzi.</title>
        <authorList>
            <person name="Berna L."/>
            <person name="Rodriguez M."/>
            <person name="Chiribao M.L."/>
            <person name="Parodi-Talice A."/>
            <person name="Pita S."/>
            <person name="Rijo G."/>
            <person name="Alvarez-Valin F."/>
            <person name="Robello C."/>
        </authorList>
    </citation>
    <scope>NUCLEOTIDE SEQUENCE [LARGE SCALE GENOMIC DNA]</scope>
    <source>
        <strain evidence="5 6">Dm28c</strain>
    </source>
</reference>
<comment type="similarity">
    <text evidence="1 4">Belongs to the methyltransferase superfamily. METL family.</text>
</comment>
<evidence type="ECO:0000256" key="4">
    <source>
        <dbReference type="PIRNR" id="PIRNR037755"/>
    </source>
</evidence>
<dbReference type="VEuPathDB" id="TriTrypDB:TcCL_NonESM03823"/>
<name>A0A2V2UZY6_TRYCR</name>
<dbReference type="VEuPathDB" id="TriTrypDB:Tc_MARK_5640"/>
<dbReference type="PIRSF" id="PIRSF037755">
    <property type="entry name" value="Mettl2_prd"/>
    <property type="match status" value="1"/>
</dbReference>
<dbReference type="PANTHER" id="PTHR22809">
    <property type="entry name" value="METHYLTRANSFERASE-RELATED"/>
    <property type="match status" value="1"/>
</dbReference>
<proteinExistence type="inferred from homology"/>
<dbReference type="EMBL" id="PRFA01000058">
    <property type="protein sequence ID" value="PWU89541.1"/>
    <property type="molecule type" value="Genomic_DNA"/>
</dbReference>
<dbReference type="Gene3D" id="3.40.50.150">
    <property type="entry name" value="Vaccinia Virus protein VP39"/>
    <property type="match status" value="1"/>
</dbReference>
<dbReference type="Pfam" id="PF13489">
    <property type="entry name" value="Methyltransf_23"/>
    <property type="match status" value="1"/>
</dbReference>
<evidence type="ECO:0000256" key="2">
    <source>
        <dbReference type="ARBA" id="ARBA00022603"/>
    </source>
</evidence>
<evidence type="ECO:0000256" key="3">
    <source>
        <dbReference type="ARBA" id="ARBA00022679"/>
    </source>
</evidence>
<dbReference type="VEuPathDB" id="TriTrypDB:TcCLB.503965.10"/>
<gene>
    <name evidence="5" type="ORF">C4B63_58g34</name>
</gene>
<dbReference type="VEuPathDB" id="TriTrypDB:C4B63_58g34"/>
<dbReference type="AlphaFoldDB" id="A0A2V2UZY6"/>
<evidence type="ECO:0000313" key="6">
    <source>
        <dbReference type="Proteomes" id="UP000246121"/>
    </source>
</evidence>
<dbReference type="CDD" id="cd02440">
    <property type="entry name" value="AdoMet_MTases"/>
    <property type="match status" value="1"/>
</dbReference>
<dbReference type="EC" id="2.1.1.-" evidence="4"/>
<dbReference type="GO" id="GO:0032259">
    <property type="term" value="P:methylation"/>
    <property type="evidence" value="ECO:0007669"/>
    <property type="project" value="UniProtKB-KW"/>
</dbReference>
<dbReference type="VEuPathDB" id="TriTrypDB:TCSYLVIO_006879"/>
<dbReference type="VEuPathDB" id="TriTrypDB:ECC02_008508"/>
<dbReference type="VEuPathDB" id="TriTrypDB:BCY84_20692"/>
<dbReference type="SUPFAM" id="SSF53335">
    <property type="entry name" value="S-adenosyl-L-methionine-dependent methyltransferases"/>
    <property type="match status" value="1"/>
</dbReference>
<dbReference type="PANTHER" id="PTHR22809:SF14">
    <property type="entry name" value="TRNA N(3)-METHYLCYTIDINE METHYLTRANSFERASE"/>
    <property type="match status" value="1"/>
</dbReference>
<keyword evidence="3 4" id="KW-0808">Transferase</keyword>
<evidence type="ECO:0000256" key="1">
    <source>
        <dbReference type="ARBA" id="ARBA00009725"/>
    </source>
</evidence>
<comment type="caution">
    <text evidence="5">The sequence shown here is derived from an EMBL/GenBank/DDBJ whole genome shotgun (WGS) entry which is preliminary data.</text>
</comment>
<dbReference type="VEuPathDB" id="TriTrypDB:C3747_144g91"/>
<dbReference type="GO" id="GO:0008757">
    <property type="term" value="F:S-adenosylmethionine-dependent methyltransferase activity"/>
    <property type="evidence" value="ECO:0007669"/>
    <property type="project" value="UniProtKB-ARBA"/>
</dbReference>
<protein>
    <recommendedName>
        <fullName evidence="4">tRNA N(3)-methylcytidine methyltransferase</fullName>
        <ecNumber evidence="4">2.1.1.-</ecNumber>
    </recommendedName>
</protein>
<dbReference type="InterPro" id="IPR026113">
    <property type="entry name" value="METTL2/6/8-like"/>
</dbReference>
<keyword evidence="2 4" id="KW-0489">Methyltransferase</keyword>
<dbReference type="VEuPathDB" id="TriTrypDB:TcG_02626"/>
<dbReference type="GO" id="GO:0008173">
    <property type="term" value="F:RNA methyltransferase activity"/>
    <property type="evidence" value="ECO:0007669"/>
    <property type="project" value="UniProtKB-ARBA"/>
</dbReference>